<organism evidence="1 2">
    <name type="scientific">Lepeophtheirus salmonis</name>
    <name type="common">Salmon louse</name>
    <name type="synonym">Caligus salmonis</name>
    <dbReference type="NCBI Taxonomy" id="72036"/>
    <lineage>
        <taxon>Eukaryota</taxon>
        <taxon>Metazoa</taxon>
        <taxon>Ecdysozoa</taxon>
        <taxon>Arthropoda</taxon>
        <taxon>Crustacea</taxon>
        <taxon>Multicrustacea</taxon>
        <taxon>Hexanauplia</taxon>
        <taxon>Copepoda</taxon>
        <taxon>Siphonostomatoida</taxon>
        <taxon>Caligidae</taxon>
        <taxon>Lepeophtheirus</taxon>
    </lineage>
</organism>
<accession>A0A7R8H8M1</accession>
<evidence type="ECO:0000313" key="2">
    <source>
        <dbReference type="Proteomes" id="UP000675881"/>
    </source>
</evidence>
<proteinExistence type="predicted"/>
<dbReference type="EMBL" id="HG994583">
    <property type="protein sequence ID" value="CAF2932196.1"/>
    <property type="molecule type" value="Genomic_DNA"/>
</dbReference>
<sequence length="169" mass="19945">MIFLKSYNHSHHTWIIKYLRYLSYSQEDIENFILCVENFIKDENLTSHFNAFRFGGLNQLDDEKNIKIESLSALIIITKLSLMYKFNRRTQSEMDIINELKNLLNSSKDIRKCILTESQVLLNLFKPYSDKHSDLNCMILDVLDGNQCSTEQAVFKKRFLKDFKECDGL</sequence>
<evidence type="ECO:0000313" key="1">
    <source>
        <dbReference type="EMBL" id="CAF2932196.1"/>
    </source>
</evidence>
<dbReference type="AlphaFoldDB" id="A0A7R8H8M1"/>
<keyword evidence="2" id="KW-1185">Reference proteome</keyword>
<name>A0A7R8H8M1_LEPSM</name>
<protein>
    <submittedName>
        <fullName evidence="1">(salmon louse) hypothetical protein</fullName>
    </submittedName>
</protein>
<dbReference type="Proteomes" id="UP000675881">
    <property type="component" value="Chromosome 4"/>
</dbReference>
<reference evidence="1" key="1">
    <citation type="submission" date="2021-02" db="EMBL/GenBank/DDBJ databases">
        <authorList>
            <person name="Bekaert M."/>
        </authorList>
    </citation>
    <scope>NUCLEOTIDE SEQUENCE</scope>
    <source>
        <strain evidence="1">IoA-00</strain>
    </source>
</reference>
<gene>
    <name evidence="1" type="ORF">LSAA_8547</name>
</gene>
<dbReference type="OrthoDB" id="6351336at2759"/>